<dbReference type="AlphaFoldDB" id="A0A4R1FCV8"/>
<dbReference type="InterPro" id="IPR036291">
    <property type="entry name" value="NAD(P)-bd_dom_sf"/>
</dbReference>
<keyword evidence="4" id="KW-1185">Reference proteome</keyword>
<proteinExistence type="inferred from homology"/>
<dbReference type="InterPro" id="IPR003869">
    <property type="entry name" value="Polysac_CapD-like"/>
</dbReference>
<dbReference type="PANTHER" id="PTHR43318">
    <property type="entry name" value="UDP-N-ACETYLGLUCOSAMINE 4,6-DEHYDRATASE"/>
    <property type="match status" value="1"/>
</dbReference>
<dbReference type="SUPFAM" id="SSF51735">
    <property type="entry name" value="NAD(P)-binding Rossmann-fold domains"/>
    <property type="match status" value="1"/>
</dbReference>
<dbReference type="Gene3D" id="3.40.50.720">
    <property type="entry name" value="NAD(P)-binding Rossmann-like Domain"/>
    <property type="match status" value="1"/>
</dbReference>
<comment type="caution">
    <text evidence="3">The sequence shown here is derived from an EMBL/GenBank/DDBJ whole genome shotgun (WGS) entry which is preliminary data.</text>
</comment>
<dbReference type="OrthoDB" id="9803111at2"/>
<dbReference type="InterPro" id="IPR051203">
    <property type="entry name" value="Polysaccharide_Synthase-Rel"/>
</dbReference>
<dbReference type="Pfam" id="PF02719">
    <property type="entry name" value="Polysacc_synt_2"/>
    <property type="match status" value="1"/>
</dbReference>
<dbReference type="CDD" id="cd05237">
    <property type="entry name" value="UDP_invert_4-6DH_SDR_e"/>
    <property type="match status" value="1"/>
</dbReference>
<organism evidence="3 4">
    <name type="scientific">Cocleimonas flava</name>
    <dbReference type="NCBI Taxonomy" id="634765"/>
    <lineage>
        <taxon>Bacteria</taxon>
        <taxon>Pseudomonadati</taxon>
        <taxon>Pseudomonadota</taxon>
        <taxon>Gammaproteobacteria</taxon>
        <taxon>Thiotrichales</taxon>
        <taxon>Thiotrichaceae</taxon>
        <taxon>Cocleimonas</taxon>
    </lineage>
</organism>
<dbReference type="Proteomes" id="UP000294887">
    <property type="component" value="Unassembled WGS sequence"/>
</dbReference>
<sequence length="365" mass="40943">MNSIQNKNILITGACGTVGSELVKALLCNEEYKPKSVVGLDNNESELFFIDQLYLDDQRASFHLADIRDRDVLTREMQGIDIVFHAAALKHVILCERSPYEAVQTNITGCQNIIYAAEANNVEKVIFTSSDKAVNPTNVMGTSKLMGERLMTAANGSSKKSNTIFASTRFGNVLGSNGSVIPIFKKQIQNGGPITLTDIEMTRFVMTVEESVRLVIDSAQQAKGGEVFITKMPVLRIADMAKVMIELLAKHYGHKPEDLKVNIIGSKPGEKLYEELMSDEETRRAVELEQYFSVLPAFRGFQQDIDYKYKNVVNEIVDDPYISSEAQMMTPEEIKDFLISNNLLGIEEDKFGERYWPGDKEEKQK</sequence>
<evidence type="ECO:0000313" key="4">
    <source>
        <dbReference type="Proteomes" id="UP000294887"/>
    </source>
</evidence>
<dbReference type="RefSeq" id="WP_131904314.1">
    <property type="nucleotide sequence ID" value="NZ_BAAAFU010000008.1"/>
</dbReference>
<comment type="similarity">
    <text evidence="1">Belongs to the polysaccharide synthase family.</text>
</comment>
<name>A0A4R1FCV8_9GAMM</name>
<dbReference type="PANTHER" id="PTHR43318:SF2">
    <property type="entry name" value="UDP-N-ACETYLGLUCOSAMINE 4,6-DEHYDRATASE (INVERTING)"/>
    <property type="match status" value="1"/>
</dbReference>
<feature type="domain" description="Polysaccharide biosynthesis protein CapD-like" evidence="2">
    <location>
        <begin position="9"/>
        <end position="294"/>
    </location>
</feature>
<accession>A0A4R1FCV8</accession>
<evidence type="ECO:0000313" key="3">
    <source>
        <dbReference type="EMBL" id="TCJ88631.1"/>
    </source>
</evidence>
<evidence type="ECO:0000256" key="1">
    <source>
        <dbReference type="ARBA" id="ARBA00007430"/>
    </source>
</evidence>
<dbReference type="EMBL" id="SMFQ01000002">
    <property type="protein sequence ID" value="TCJ88631.1"/>
    <property type="molecule type" value="Genomic_DNA"/>
</dbReference>
<gene>
    <name evidence="3" type="ORF">EV695_0489</name>
</gene>
<evidence type="ECO:0000259" key="2">
    <source>
        <dbReference type="Pfam" id="PF02719"/>
    </source>
</evidence>
<protein>
    <submittedName>
        <fullName evidence="3">Polysaccharide biosynthesis protein</fullName>
    </submittedName>
</protein>
<reference evidence="3 4" key="1">
    <citation type="submission" date="2019-03" db="EMBL/GenBank/DDBJ databases">
        <title>Genomic Encyclopedia of Type Strains, Phase IV (KMG-IV): sequencing the most valuable type-strain genomes for metagenomic binning, comparative biology and taxonomic classification.</title>
        <authorList>
            <person name="Goeker M."/>
        </authorList>
    </citation>
    <scope>NUCLEOTIDE SEQUENCE [LARGE SCALE GENOMIC DNA]</scope>
    <source>
        <strain evidence="3 4">DSM 24830</strain>
    </source>
</reference>